<feature type="signal peptide" evidence="2">
    <location>
        <begin position="1"/>
        <end position="21"/>
    </location>
</feature>
<gene>
    <name evidence="3" type="ORF">DBRI1063_LOCUS21971</name>
</gene>
<dbReference type="AlphaFoldDB" id="A0A7S2ER15"/>
<feature type="compositionally biased region" description="Basic residues" evidence="1">
    <location>
        <begin position="99"/>
        <end position="111"/>
    </location>
</feature>
<feature type="region of interest" description="Disordered" evidence="1">
    <location>
        <begin position="93"/>
        <end position="121"/>
    </location>
</feature>
<proteinExistence type="predicted"/>
<name>A0A7S2ER15_9STRA</name>
<evidence type="ECO:0000256" key="1">
    <source>
        <dbReference type="SAM" id="MobiDB-lite"/>
    </source>
</evidence>
<organism evidence="3">
    <name type="scientific">Ditylum brightwellii</name>
    <dbReference type="NCBI Taxonomy" id="49249"/>
    <lineage>
        <taxon>Eukaryota</taxon>
        <taxon>Sar</taxon>
        <taxon>Stramenopiles</taxon>
        <taxon>Ochrophyta</taxon>
        <taxon>Bacillariophyta</taxon>
        <taxon>Mediophyceae</taxon>
        <taxon>Lithodesmiophycidae</taxon>
        <taxon>Lithodesmiales</taxon>
        <taxon>Lithodesmiaceae</taxon>
        <taxon>Ditylum</taxon>
    </lineage>
</organism>
<dbReference type="EMBL" id="HBGN01034136">
    <property type="protein sequence ID" value="CAD9351473.1"/>
    <property type="molecule type" value="Transcribed_RNA"/>
</dbReference>
<keyword evidence="2" id="KW-0732">Signal</keyword>
<feature type="chain" id="PRO_5031185852" evidence="2">
    <location>
        <begin position="22"/>
        <end position="248"/>
    </location>
</feature>
<evidence type="ECO:0000313" key="3">
    <source>
        <dbReference type="EMBL" id="CAD9351473.1"/>
    </source>
</evidence>
<accession>A0A7S2ER15</accession>
<reference evidence="3" key="1">
    <citation type="submission" date="2021-01" db="EMBL/GenBank/DDBJ databases">
        <authorList>
            <person name="Corre E."/>
            <person name="Pelletier E."/>
            <person name="Niang G."/>
            <person name="Scheremetjew M."/>
            <person name="Finn R."/>
            <person name="Kale V."/>
            <person name="Holt S."/>
            <person name="Cochrane G."/>
            <person name="Meng A."/>
            <person name="Brown T."/>
            <person name="Cohen L."/>
        </authorList>
    </citation>
    <scope>NUCLEOTIDE SEQUENCE</scope>
    <source>
        <strain evidence="3">Pop2</strain>
    </source>
</reference>
<sequence length="248" mass="26940">MMKTSVFVSCCLAALTAPSSSFTPFPTNTAKTTTTTTTTLFIKKNYIDKSQIPKSGEGNIFDTNFSGGYFEKESADVEAIKIASKIRSVKDLGWTNPTPKRKGNTRPRHRAWGGEGERPVQLKSNYDESNANCVEKWLSLEDLYANTKSSGSAADAVFVALAGGAKYAERDVCEATIESWKDTNGKFSDQAFLKSVKKGRSDLATGWASFVGTNLFFVSCILFPNNPASKVLEGVIGIARDQVLSPFP</sequence>
<evidence type="ECO:0000256" key="2">
    <source>
        <dbReference type="SAM" id="SignalP"/>
    </source>
</evidence>
<protein>
    <submittedName>
        <fullName evidence="3">Uncharacterized protein</fullName>
    </submittedName>
</protein>